<feature type="domain" description="WhiA LAGLIDADG-like" evidence="5">
    <location>
        <begin position="114"/>
        <end position="204"/>
    </location>
</feature>
<dbReference type="Gene3D" id="3.10.28.10">
    <property type="entry name" value="Homing endonucleases"/>
    <property type="match status" value="1"/>
</dbReference>
<dbReference type="EMBL" id="JAUSWO010000001">
    <property type="protein sequence ID" value="MDQ0513567.1"/>
    <property type="molecule type" value="Genomic_DNA"/>
</dbReference>
<evidence type="ECO:0000256" key="2">
    <source>
        <dbReference type="ARBA" id="ARBA00023125"/>
    </source>
</evidence>
<gene>
    <name evidence="6" type="ORF">J2Z62_000005</name>
</gene>
<protein>
    <submittedName>
        <fullName evidence="6">DNA-binding protein WhiA</fullName>
    </submittedName>
</protein>
<proteinExistence type="predicted"/>
<keyword evidence="3" id="KW-0131">Cell cycle</keyword>
<evidence type="ECO:0000313" key="7">
    <source>
        <dbReference type="Proteomes" id="UP001240643"/>
    </source>
</evidence>
<evidence type="ECO:0000259" key="4">
    <source>
        <dbReference type="Pfam" id="PF02650"/>
    </source>
</evidence>
<evidence type="ECO:0000313" key="6">
    <source>
        <dbReference type="EMBL" id="MDQ0513567.1"/>
    </source>
</evidence>
<sequence length="302" mass="35968">MTFNEKIKREIIDWEYTKNDFMVIMAFYCYNNYSLLEDPETKQQFWEIKNYSQHQLQFFQKYLQKYFELPTKLVVPDQPTKIYRLQIPDFHTIPFLEDLETSCRIFSQNKMNHQAILTGIFLAHGVVLDIEKNVYHAEIGVSDWFIQQLISKILKKLKIQSKVFNYKNKTKIYVKRAESLSDLLKSVNAVNQMLELEDHKILKDYLNQQQRLNNLDVANLSKVTKAATEQVAAIKTIIDQRNIYKWNDEEQIIMEERLKNPYLSLHELAVFIHDKYSIAVTKSGVNYLLRKTKKWAKQNQPN</sequence>
<dbReference type="GO" id="GO:0003677">
    <property type="term" value="F:DNA binding"/>
    <property type="evidence" value="ECO:0007669"/>
    <property type="project" value="UniProtKB-KW"/>
</dbReference>
<organism evidence="6 7">
    <name type="scientific">Mycoplasmoides fastidiosum</name>
    <dbReference type="NCBI Taxonomy" id="92758"/>
    <lineage>
        <taxon>Bacteria</taxon>
        <taxon>Bacillati</taxon>
        <taxon>Mycoplasmatota</taxon>
        <taxon>Mycoplasmoidales</taxon>
        <taxon>Mycoplasmoidaceae</taxon>
        <taxon>Mycoplasmoides</taxon>
    </lineage>
</organism>
<keyword evidence="7" id="KW-1185">Reference proteome</keyword>
<evidence type="ECO:0000256" key="1">
    <source>
        <dbReference type="ARBA" id="ARBA00022618"/>
    </source>
</evidence>
<dbReference type="PANTHER" id="PTHR37307:SF1">
    <property type="entry name" value="CELL DIVISION PROTEIN WHIA-RELATED"/>
    <property type="match status" value="1"/>
</dbReference>
<dbReference type="Pfam" id="PF02650">
    <property type="entry name" value="HTH_WhiA"/>
    <property type="match status" value="1"/>
</dbReference>
<dbReference type="InterPro" id="IPR003802">
    <property type="entry name" value="Sporulation_regulator_WhiA"/>
</dbReference>
<dbReference type="Proteomes" id="UP001240643">
    <property type="component" value="Unassembled WGS sequence"/>
</dbReference>
<dbReference type="SUPFAM" id="SSF55608">
    <property type="entry name" value="Homing endonucleases"/>
    <property type="match status" value="1"/>
</dbReference>
<dbReference type="NCBIfam" id="TIGR00647">
    <property type="entry name" value="DNA_bind_WhiA"/>
    <property type="match status" value="1"/>
</dbReference>
<accession>A0ABU0LXX3</accession>
<evidence type="ECO:0000259" key="5">
    <source>
        <dbReference type="Pfam" id="PF14527"/>
    </source>
</evidence>
<comment type="caution">
    <text evidence="6">The sequence shown here is derived from an EMBL/GenBank/DDBJ whole genome shotgun (WGS) entry which is preliminary data.</text>
</comment>
<keyword evidence="2 6" id="KW-0238">DNA-binding</keyword>
<dbReference type="PANTHER" id="PTHR37307">
    <property type="entry name" value="CELL DIVISION PROTEIN WHIA-RELATED"/>
    <property type="match status" value="1"/>
</dbReference>
<name>A0ABU0LXX3_9BACT</name>
<dbReference type="Pfam" id="PF14527">
    <property type="entry name" value="LAGLIDADG_WhiA"/>
    <property type="match status" value="1"/>
</dbReference>
<dbReference type="InterPro" id="IPR023054">
    <property type="entry name" value="Sporulation_regulator_WhiA_C"/>
</dbReference>
<dbReference type="InterPro" id="IPR039518">
    <property type="entry name" value="WhiA_LAGLIDADG_dom"/>
</dbReference>
<evidence type="ECO:0000256" key="3">
    <source>
        <dbReference type="ARBA" id="ARBA00023306"/>
    </source>
</evidence>
<dbReference type="RefSeq" id="WP_256547735.1">
    <property type="nucleotide sequence ID" value="NZ_CP101809.1"/>
</dbReference>
<reference evidence="6" key="1">
    <citation type="submission" date="2023-07" db="EMBL/GenBank/DDBJ databases">
        <title>Genomic Encyclopedia of Type Strains, Phase IV (KMG-IV): sequencing the most valuable type-strain genomes for metagenomic binning, comparative biology and taxonomic classification.</title>
        <authorList>
            <person name="Goeker M."/>
        </authorList>
    </citation>
    <scope>NUCLEOTIDE SEQUENCE [LARGE SCALE GENOMIC DNA]</scope>
    <source>
        <strain evidence="6">DSM 21204</strain>
    </source>
</reference>
<feature type="domain" description="Sporulation regulator WhiA C-terminal" evidence="4">
    <location>
        <begin position="210"/>
        <end position="295"/>
    </location>
</feature>
<keyword evidence="1" id="KW-0132">Cell division</keyword>
<dbReference type="InterPro" id="IPR027434">
    <property type="entry name" value="Homing_endonucl"/>
</dbReference>